<keyword evidence="4" id="KW-1185">Reference proteome</keyword>
<feature type="compositionally biased region" description="Polar residues" evidence="1">
    <location>
        <begin position="41"/>
        <end position="66"/>
    </location>
</feature>
<protein>
    <submittedName>
        <fullName evidence="3">Uncharacterized protein</fullName>
    </submittedName>
</protein>
<dbReference type="AlphaFoldDB" id="A0A7V7PRR3"/>
<reference evidence="3 4" key="1">
    <citation type="submission" date="2019-09" db="EMBL/GenBank/DDBJ databases">
        <title>YIM 132180 draft genome.</title>
        <authorList>
            <person name="Zhang K."/>
        </authorList>
    </citation>
    <scope>NUCLEOTIDE SEQUENCE [LARGE SCALE GENOMIC DNA]</scope>
    <source>
        <strain evidence="3 4">YIM 132180</strain>
    </source>
</reference>
<keyword evidence="2" id="KW-0732">Signal</keyword>
<dbReference type="PROSITE" id="PS51257">
    <property type="entry name" value="PROKAR_LIPOPROTEIN"/>
    <property type="match status" value="1"/>
</dbReference>
<dbReference type="RefSeq" id="WP_150968733.1">
    <property type="nucleotide sequence ID" value="NZ_VZDO01000003.1"/>
</dbReference>
<name>A0A7V7PRR3_9HYPH</name>
<dbReference type="Proteomes" id="UP000432089">
    <property type="component" value="Unassembled WGS sequence"/>
</dbReference>
<evidence type="ECO:0000313" key="3">
    <source>
        <dbReference type="EMBL" id="KAB0681478.1"/>
    </source>
</evidence>
<comment type="caution">
    <text evidence="3">The sequence shown here is derived from an EMBL/GenBank/DDBJ whole genome shotgun (WGS) entry which is preliminary data.</text>
</comment>
<sequence length="66" mass="6252">MPNGTHRRAARFALLAAFAGGLALGACNGESPPAKVGSGAGQTNNTGAPSGRVTTQGDAQQSGGGG</sequence>
<organism evidence="3 4">
    <name type="scientific">Plantimonas leprariae</name>
    <dbReference type="NCBI Taxonomy" id="2615207"/>
    <lineage>
        <taxon>Bacteria</taxon>
        <taxon>Pseudomonadati</taxon>
        <taxon>Pseudomonadota</taxon>
        <taxon>Alphaproteobacteria</taxon>
        <taxon>Hyphomicrobiales</taxon>
        <taxon>Aurantimonadaceae</taxon>
        <taxon>Plantimonas</taxon>
    </lineage>
</organism>
<evidence type="ECO:0000256" key="2">
    <source>
        <dbReference type="SAM" id="SignalP"/>
    </source>
</evidence>
<dbReference type="EMBL" id="VZDO01000003">
    <property type="protein sequence ID" value="KAB0681478.1"/>
    <property type="molecule type" value="Genomic_DNA"/>
</dbReference>
<feature type="region of interest" description="Disordered" evidence="1">
    <location>
        <begin position="28"/>
        <end position="66"/>
    </location>
</feature>
<proteinExistence type="predicted"/>
<feature type="signal peptide" evidence="2">
    <location>
        <begin position="1"/>
        <end position="25"/>
    </location>
</feature>
<accession>A0A7V7PRR3</accession>
<feature type="chain" id="PRO_5031278317" evidence="2">
    <location>
        <begin position="26"/>
        <end position="66"/>
    </location>
</feature>
<gene>
    <name evidence="3" type="ORF">F6X38_06235</name>
</gene>
<evidence type="ECO:0000256" key="1">
    <source>
        <dbReference type="SAM" id="MobiDB-lite"/>
    </source>
</evidence>
<evidence type="ECO:0000313" key="4">
    <source>
        <dbReference type="Proteomes" id="UP000432089"/>
    </source>
</evidence>